<dbReference type="GO" id="GO:0005886">
    <property type="term" value="C:plasma membrane"/>
    <property type="evidence" value="ECO:0007669"/>
    <property type="project" value="TreeGrafter"/>
</dbReference>
<dbReference type="PANTHER" id="PTHR10614">
    <property type="entry name" value="INSULIN RECEPTOR SUBSTRATE"/>
    <property type="match status" value="1"/>
</dbReference>
<dbReference type="AlphaFoldDB" id="A0A9D2Y728"/>
<dbReference type="GO" id="GO:0005158">
    <property type="term" value="F:insulin receptor binding"/>
    <property type="evidence" value="ECO:0007669"/>
    <property type="project" value="InterPro"/>
</dbReference>
<name>A0A9D2Y728_NOTFU</name>
<accession>A0A9D2Y728</accession>
<dbReference type="EMBL" id="JAAVVJ010000009">
    <property type="protein sequence ID" value="KAF7214728.1"/>
    <property type="molecule type" value="Genomic_DNA"/>
</dbReference>
<dbReference type="GO" id="GO:0043548">
    <property type="term" value="F:phosphatidylinositol 3-kinase binding"/>
    <property type="evidence" value="ECO:0007669"/>
    <property type="project" value="TreeGrafter"/>
</dbReference>
<dbReference type="PANTHER" id="PTHR10614:SF8">
    <property type="entry name" value="INSULIN RECEPTOR SUBSTRATE 3"/>
    <property type="match status" value="1"/>
</dbReference>
<feature type="domain" description="PH" evidence="3">
    <location>
        <begin position="102"/>
        <end position="214"/>
    </location>
</feature>
<evidence type="ECO:0000313" key="5">
    <source>
        <dbReference type="EMBL" id="KAF7214727.1"/>
    </source>
</evidence>
<dbReference type="SMART" id="SM00233">
    <property type="entry name" value="PH"/>
    <property type="match status" value="1"/>
</dbReference>
<evidence type="ECO:0000256" key="2">
    <source>
        <dbReference type="SAM" id="MobiDB-lite"/>
    </source>
</evidence>
<dbReference type="KEGG" id="nfu:107380884"/>
<sequence length="634" mass="69752">MSEASDGHTNHGGAVTPPSCSTPLSCHRSLTRSWLLVGSPLGPSSSGCRINPDEGSGDHLTEMWLNNPPSGLYEELFCTSQVSIPLVPLAGALMVSSRPMSDVVKEGYLGKLERSNRRYFVLRAGSHTGPSRLEWYKSQEKFTVMEKSARKAGLCGSNKQGVIYLRCCLGVSRIGSSRKGHTLALYDKDQTLVLLMEDQEQQEEWYAAIKSLVEEEQKDEEHAEGVDEDDGYCTLPPAAFFKEVWSVMVKPRGLGSSKHFTGEIRLCLTATALVLVRLGATNDFPSVTIPLLSVRRFGHLDGLFFMELGRSAPNGPGEIWMEAREEAGDAAVAQHIHEAVRGAVQALRALPDFSRSPTSSHHQQPGLLASKRCRPKYRDKSVHPRPLTSQTSPAQSPRRPPKPDDTKSESCLSFTSFISPPRLQRGSEPDRFLGSKTDLCGDAASRMQRWESVEKGEGLGYMLMSPQVSHSLSELVQEDYVVMESPQKPHRPTQSFSSSSSSSSLQTSFSSSTFDGCSPPYPSQHQDRQPSWRLTCVQQSETEKDPSETSCSAESQDDAKEKQNSAQMKEEHGGSALTAPFDLIGSGSTRPPQYRPNCDGSRSSHLQAVQELSPIRRYWPSMCLLACLHVEDNS</sequence>
<dbReference type="InterPro" id="IPR002404">
    <property type="entry name" value="IRS_PTB"/>
</dbReference>
<dbReference type="EMBL" id="JAAVVJ010000009">
    <property type="protein sequence ID" value="KAF7214727.1"/>
    <property type="molecule type" value="Genomic_DNA"/>
</dbReference>
<dbReference type="InterPro" id="IPR001849">
    <property type="entry name" value="PH_domain"/>
</dbReference>
<organism evidence="5 7">
    <name type="scientific">Nothobranchius furzeri</name>
    <name type="common">Turquoise killifish</name>
    <dbReference type="NCBI Taxonomy" id="105023"/>
    <lineage>
        <taxon>Eukaryota</taxon>
        <taxon>Metazoa</taxon>
        <taxon>Chordata</taxon>
        <taxon>Craniata</taxon>
        <taxon>Vertebrata</taxon>
        <taxon>Euteleostomi</taxon>
        <taxon>Actinopterygii</taxon>
        <taxon>Neopterygii</taxon>
        <taxon>Teleostei</taxon>
        <taxon>Neoteleostei</taxon>
        <taxon>Acanthomorphata</taxon>
        <taxon>Ovalentaria</taxon>
        <taxon>Atherinomorphae</taxon>
        <taxon>Cyprinodontiformes</taxon>
        <taxon>Nothobranchiidae</taxon>
        <taxon>Nothobranchius</taxon>
    </lineage>
</organism>
<gene>
    <name evidence="5" type="ORF">G4P62_006772</name>
</gene>
<feature type="region of interest" description="Disordered" evidence="2">
    <location>
        <begin position="353"/>
        <end position="434"/>
    </location>
</feature>
<evidence type="ECO:0000313" key="6">
    <source>
        <dbReference type="EMBL" id="KAF7214728.1"/>
    </source>
</evidence>
<comment type="caution">
    <text evidence="5">The sequence shown here is derived from an EMBL/GenBank/DDBJ whole genome shotgun (WGS) entry which is preliminary data.</text>
</comment>
<feature type="domain" description="IRS-type PTB" evidence="4">
    <location>
        <begin position="241"/>
        <end position="347"/>
    </location>
</feature>
<dbReference type="OrthoDB" id="946068at2759"/>
<dbReference type="PROSITE" id="PS50003">
    <property type="entry name" value="PH_DOMAIN"/>
    <property type="match status" value="1"/>
</dbReference>
<dbReference type="SMART" id="SM01244">
    <property type="entry name" value="IRS"/>
    <property type="match status" value="1"/>
</dbReference>
<dbReference type="Gene3D" id="2.30.29.30">
    <property type="entry name" value="Pleckstrin-homology domain (PH domain)/Phosphotyrosine-binding domain (PTB)"/>
    <property type="match status" value="2"/>
</dbReference>
<feature type="compositionally biased region" description="Polar residues" evidence="2">
    <location>
        <begin position="409"/>
        <end position="418"/>
    </location>
</feature>
<dbReference type="SUPFAM" id="SSF50729">
    <property type="entry name" value="PH domain-like"/>
    <property type="match status" value="2"/>
</dbReference>
<feature type="compositionally biased region" description="Basic and acidic residues" evidence="2">
    <location>
        <begin position="557"/>
        <end position="573"/>
    </location>
</feature>
<evidence type="ECO:0000256" key="1">
    <source>
        <dbReference type="ARBA" id="ARBA00022553"/>
    </source>
</evidence>
<dbReference type="Pfam" id="PF00169">
    <property type="entry name" value="PH"/>
    <property type="match status" value="1"/>
</dbReference>
<feature type="region of interest" description="Disordered" evidence="2">
    <location>
        <begin position="1"/>
        <end position="24"/>
    </location>
</feature>
<dbReference type="GO" id="GO:0008286">
    <property type="term" value="P:insulin receptor signaling pathway"/>
    <property type="evidence" value="ECO:0007669"/>
    <property type="project" value="InterPro"/>
</dbReference>
<reference evidence="5" key="1">
    <citation type="submission" date="2020-03" db="EMBL/GenBank/DDBJ databases">
        <title>Intra-Species Differences in Population Size shape Life History and Genome Evolution.</title>
        <authorList>
            <person name="Willemsen D."/>
            <person name="Cui R."/>
            <person name="Valenzano D.R."/>
        </authorList>
    </citation>
    <scope>NUCLEOTIDE SEQUENCE</scope>
    <source>
        <strain evidence="5">GRZ</strain>
        <tissue evidence="5">Whole</tissue>
    </source>
</reference>
<proteinExistence type="predicted"/>
<dbReference type="InterPro" id="IPR039011">
    <property type="entry name" value="IRS"/>
</dbReference>
<evidence type="ECO:0000259" key="4">
    <source>
        <dbReference type="PROSITE" id="PS51064"/>
    </source>
</evidence>
<dbReference type="CDD" id="cd01257">
    <property type="entry name" value="PH_IRS"/>
    <property type="match status" value="1"/>
</dbReference>
<dbReference type="Pfam" id="PF02174">
    <property type="entry name" value="IRS"/>
    <property type="match status" value="1"/>
</dbReference>
<dbReference type="CDD" id="cd01204">
    <property type="entry name" value="PTB_IRS"/>
    <property type="match status" value="1"/>
</dbReference>
<dbReference type="OMA" id="DYVTMES"/>
<dbReference type="PROSITE" id="PS51064">
    <property type="entry name" value="IRS_PTB"/>
    <property type="match status" value="1"/>
</dbReference>
<dbReference type="Proteomes" id="UP000822369">
    <property type="component" value="Chromosome 9"/>
</dbReference>
<evidence type="ECO:0000259" key="3">
    <source>
        <dbReference type="PROSITE" id="PS50003"/>
    </source>
</evidence>
<feature type="compositionally biased region" description="Low complexity" evidence="2">
    <location>
        <begin position="493"/>
        <end position="514"/>
    </location>
</feature>
<dbReference type="InterPro" id="IPR011993">
    <property type="entry name" value="PH-like_dom_sf"/>
</dbReference>
<dbReference type="SMART" id="SM00310">
    <property type="entry name" value="PTBI"/>
    <property type="match status" value="1"/>
</dbReference>
<protein>
    <submittedName>
        <fullName evidence="6">Transcript variant X1</fullName>
    </submittedName>
    <submittedName>
        <fullName evidence="5">Transcript variant X2</fullName>
    </submittedName>
</protein>
<evidence type="ECO:0000313" key="7">
    <source>
        <dbReference type="Proteomes" id="UP000822369"/>
    </source>
</evidence>
<dbReference type="GO" id="GO:0005829">
    <property type="term" value="C:cytosol"/>
    <property type="evidence" value="ECO:0007669"/>
    <property type="project" value="TreeGrafter"/>
</dbReference>
<feature type="region of interest" description="Disordered" evidence="2">
    <location>
        <begin position="485"/>
        <end position="602"/>
    </location>
</feature>
<keyword evidence="1" id="KW-0597">Phosphoprotein</keyword>
<dbReference type="PRINTS" id="PR00628">
    <property type="entry name" value="INSULINRSI"/>
</dbReference>